<name>A1ZN64_MICM2</name>
<dbReference type="EMBL" id="AAWS01000017">
    <property type="protein sequence ID" value="EAY28245.1"/>
    <property type="molecule type" value="Genomic_DNA"/>
</dbReference>
<organism evidence="1 2">
    <name type="scientific">Microscilla marina ATCC 23134</name>
    <dbReference type="NCBI Taxonomy" id="313606"/>
    <lineage>
        <taxon>Bacteria</taxon>
        <taxon>Pseudomonadati</taxon>
        <taxon>Bacteroidota</taxon>
        <taxon>Cytophagia</taxon>
        <taxon>Cytophagales</taxon>
        <taxon>Microscillaceae</taxon>
        <taxon>Microscilla</taxon>
    </lineage>
</organism>
<dbReference type="Proteomes" id="UP000004095">
    <property type="component" value="Unassembled WGS sequence"/>
</dbReference>
<gene>
    <name evidence="1" type="ORF">M23134_03506</name>
</gene>
<reference evidence="1 2" key="1">
    <citation type="submission" date="2007-01" db="EMBL/GenBank/DDBJ databases">
        <authorList>
            <person name="Haygood M."/>
            <person name="Podell S."/>
            <person name="Anderson C."/>
            <person name="Hopkinson B."/>
            <person name="Roe K."/>
            <person name="Barbeau K."/>
            <person name="Gaasterland T."/>
            <person name="Ferriera S."/>
            <person name="Johnson J."/>
            <person name="Kravitz S."/>
            <person name="Beeson K."/>
            <person name="Sutton G."/>
            <person name="Rogers Y.-H."/>
            <person name="Friedman R."/>
            <person name="Frazier M."/>
            <person name="Venter J.C."/>
        </authorList>
    </citation>
    <scope>NUCLEOTIDE SEQUENCE [LARGE SCALE GENOMIC DNA]</scope>
    <source>
        <strain evidence="1 2">ATCC 23134</strain>
    </source>
</reference>
<dbReference type="RefSeq" id="WP_002698445.1">
    <property type="nucleotide sequence ID" value="NZ_AAWS01000017.1"/>
</dbReference>
<proteinExistence type="predicted"/>
<accession>A1ZN64</accession>
<dbReference type="AlphaFoldDB" id="A1ZN64"/>
<keyword evidence="2" id="KW-1185">Reference proteome</keyword>
<evidence type="ECO:0000313" key="1">
    <source>
        <dbReference type="EMBL" id="EAY28245.1"/>
    </source>
</evidence>
<evidence type="ECO:0000313" key="2">
    <source>
        <dbReference type="Proteomes" id="UP000004095"/>
    </source>
</evidence>
<protein>
    <submittedName>
        <fullName evidence="1">Uncharacterized protein</fullName>
    </submittedName>
</protein>
<comment type="caution">
    <text evidence="1">The sequence shown here is derived from an EMBL/GenBank/DDBJ whole genome shotgun (WGS) entry which is preliminary data.</text>
</comment>
<sequence length="80" mass="9028">MQYKTFVSAAQSVEAPIALDITLFEQSVRSRIEAFALNADALIEHCQQPGLPNVAQHLEQRLLEIRFLLNDLSFLHAHQA</sequence>